<feature type="compositionally biased region" description="Basic and acidic residues" evidence="1">
    <location>
        <begin position="220"/>
        <end position="242"/>
    </location>
</feature>
<protein>
    <recommendedName>
        <fullName evidence="2">DUF7918 domain-containing protein</fullName>
    </recommendedName>
</protein>
<dbReference type="EMBL" id="JACAZE010000009">
    <property type="protein sequence ID" value="KAF7305821.1"/>
    <property type="molecule type" value="Genomic_DNA"/>
</dbReference>
<reference evidence="3" key="1">
    <citation type="submission" date="2020-05" db="EMBL/GenBank/DDBJ databases">
        <title>Mycena genomes resolve the evolution of fungal bioluminescence.</title>
        <authorList>
            <person name="Tsai I.J."/>
        </authorList>
    </citation>
    <scope>NUCLEOTIDE SEQUENCE</scope>
    <source>
        <strain evidence="3">110903Hualien_Pintung</strain>
    </source>
</reference>
<feature type="compositionally biased region" description="Low complexity" evidence="1">
    <location>
        <begin position="244"/>
        <end position="258"/>
    </location>
</feature>
<evidence type="ECO:0000313" key="3">
    <source>
        <dbReference type="EMBL" id="KAF7305821.1"/>
    </source>
</evidence>
<feature type="domain" description="DUF7918" evidence="2">
    <location>
        <begin position="10"/>
        <end position="211"/>
    </location>
</feature>
<evidence type="ECO:0000259" key="2">
    <source>
        <dbReference type="Pfam" id="PF25534"/>
    </source>
</evidence>
<sequence length="302" mass="32680">MPQHNGFHAWISIDGQPAPEYSVEVSEDGTNVTCWVASELGKKFSVNWVNKTYYGITGTSGYLSLDGTYAGGRVLYVHDIGKPTEIRGVQADANIRPFVFSALEISDDDGLLGGPSLPDLGLIALKIVPVHIGASKSKAKSRSARPSELAQTLKVHERAKKAVTQQVGLGDAEPAPQSGARVSVTRSGPPVVTFSWRYRPLDILQANDIAPAAASTTLKRKAEDEGSRPTKEARPKTEKEVLKNQSNVSASQSSSSSSLNKKPRVKNEKEDVIDLTQHKSDSKVKTEKTRRTYAKGEVIDLT</sequence>
<dbReference type="PANTHER" id="PTHR36223">
    <property type="entry name" value="BETA-LACTAMASE-TYPE TRANSPEPTIDASE FOLD DOMAIN CONTAINING PROTEIN"/>
    <property type="match status" value="1"/>
</dbReference>
<dbReference type="OrthoDB" id="3364132at2759"/>
<dbReference type="Pfam" id="PF25534">
    <property type="entry name" value="DUF7918"/>
    <property type="match status" value="1"/>
</dbReference>
<feature type="compositionally biased region" description="Basic and acidic residues" evidence="1">
    <location>
        <begin position="265"/>
        <end position="290"/>
    </location>
</feature>
<name>A0A8H6W7I1_MYCCL</name>
<evidence type="ECO:0000313" key="4">
    <source>
        <dbReference type="Proteomes" id="UP000613580"/>
    </source>
</evidence>
<dbReference type="InterPro" id="IPR057678">
    <property type="entry name" value="DUF7918"/>
</dbReference>
<feature type="region of interest" description="Disordered" evidence="1">
    <location>
        <begin position="215"/>
        <end position="302"/>
    </location>
</feature>
<comment type="caution">
    <text evidence="3">The sequence shown here is derived from an EMBL/GenBank/DDBJ whole genome shotgun (WGS) entry which is preliminary data.</text>
</comment>
<gene>
    <name evidence="3" type="ORF">HMN09_00736000</name>
</gene>
<dbReference type="AlphaFoldDB" id="A0A8H6W7I1"/>
<evidence type="ECO:0000256" key="1">
    <source>
        <dbReference type="SAM" id="MobiDB-lite"/>
    </source>
</evidence>
<keyword evidence="4" id="KW-1185">Reference proteome</keyword>
<proteinExistence type="predicted"/>
<dbReference type="PANTHER" id="PTHR36223:SF1">
    <property type="entry name" value="TRANSCRIPTION ELONGATION FACTOR EAF N-TERMINAL DOMAIN-CONTAINING PROTEIN"/>
    <property type="match status" value="1"/>
</dbReference>
<dbReference type="Proteomes" id="UP000613580">
    <property type="component" value="Unassembled WGS sequence"/>
</dbReference>
<feature type="region of interest" description="Disordered" evidence="1">
    <location>
        <begin position="163"/>
        <end position="186"/>
    </location>
</feature>
<organism evidence="3 4">
    <name type="scientific">Mycena chlorophos</name>
    <name type="common">Agaric fungus</name>
    <name type="synonym">Agaricus chlorophos</name>
    <dbReference type="NCBI Taxonomy" id="658473"/>
    <lineage>
        <taxon>Eukaryota</taxon>
        <taxon>Fungi</taxon>
        <taxon>Dikarya</taxon>
        <taxon>Basidiomycota</taxon>
        <taxon>Agaricomycotina</taxon>
        <taxon>Agaricomycetes</taxon>
        <taxon>Agaricomycetidae</taxon>
        <taxon>Agaricales</taxon>
        <taxon>Marasmiineae</taxon>
        <taxon>Mycenaceae</taxon>
        <taxon>Mycena</taxon>
    </lineage>
</organism>
<accession>A0A8H6W7I1</accession>